<dbReference type="GO" id="GO:0016887">
    <property type="term" value="F:ATP hydrolysis activity"/>
    <property type="evidence" value="ECO:0007669"/>
    <property type="project" value="InterPro"/>
</dbReference>
<dbReference type="GO" id="GO:0005319">
    <property type="term" value="F:lipid transporter activity"/>
    <property type="evidence" value="ECO:0007669"/>
    <property type="project" value="TreeGrafter"/>
</dbReference>
<accession>A0A9J6GD66</accession>
<protein>
    <recommendedName>
        <fullName evidence="9">ABC transporter domain-containing protein</fullName>
    </recommendedName>
</protein>
<feature type="compositionally biased region" description="Basic and acidic residues" evidence="7">
    <location>
        <begin position="971"/>
        <end position="986"/>
    </location>
</feature>
<dbReference type="InterPro" id="IPR026082">
    <property type="entry name" value="ABCA"/>
</dbReference>
<evidence type="ECO:0000256" key="7">
    <source>
        <dbReference type="SAM" id="MobiDB-lite"/>
    </source>
</evidence>
<dbReference type="Pfam" id="PF00005">
    <property type="entry name" value="ABC_tran"/>
    <property type="match status" value="2"/>
</dbReference>
<keyword evidence="3" id="KW-0547">Nucleotide-binding</keyword>
<evidence type="ECO:0000256" key="8">
    <source>
        <dbReference type="SAM" id="Phobius"/>
    </source>
</evidence>
<evidence type="ECO:0000256" key="5">
    <source>
        <dbReference type="ARBA" id="ARBA00022989"/>
    </source>
</evidence>
<dbReference type="VEuPathDB" id="VectorBase:HLOH_040845"/>
<evidence type="ECO:0000256" key="1">
    <source>
        <dbReference type="ARBA" id="ARBA00004141"/>
    </source>
</evidence>
<organism evidence="10 11">
    <name type="scientific">Haemaphysalis longicornis</name>
    <name type="common">Bush tick</name>
    <dbReference type="NCBI Taxonomy" id="44386"/>
    <lineage>
        <taxon>Eukaryota</taxon>
        <taxon>Metazoa</taxon>
        <taxon>Ecdysozoa</taxon>
        <taxon>Arthropoda</taxon>
        <taxon>Chelicerata</taxon>
        <taxon>Arachnida</taxon>
        <taxon>Acari</taxon>
        <taxon>Parasitiformes</taxon>
        <taxon>Ixodida</taxon>
        <taxon>Ixodoidea</taxon>
        <taxon>Ixodidae</taxon>
        <taxon>Haemaphysalinae</taxon>
        <taxon>Haemaphysalis</taxon>
    </lineage>
</organism>
<dbReference type="OMA" id="NEATFCA"/>
<dbReference type="Pfam" id="PF12698">
    <property type="entry name" value="ABC2_membrane_3"/>
    <property type="match status" value="1"/>
</dbReference>
<dbReference type="OrthoDB" id="6495426at2759"/>
<dbReference type="InterPro" id="IPR027417">
    <property type="entry name" value="P-loop_NTPase"/>
</dbReference>
<dbReference type="GO" id="GO:0140359">
    <property type="term" value="F:ABC-type transporter activity"/>
    <property type="evidence" value="ECO:0007669"/>
    <property type="project" value="InterPro"/>
</dbReference>
<keyword evidence="6 8" id="KW-0472">Membrane</keyword>
<evidence type="ECO:0000256" key="4">
    <source>
        <dbReference type="ARBA" id="ARBA00022840"/>
    </source>
</evidence>
<feature type="compositionally biased region" description="Basic and acidic residues" evidence="7">
    <location>
        <begin position="995"/>
        <end position="1004"/>
    </location>
</feature>
<evidence type="ECO:0000313" key="10">
    <source>
        <dbReference type="EMBL" id="KAH9373322.1"/>
    </source>
</evidence>
<dbReference type="InterPro" id="IPR003439">
    <property type="entry name" value="ABC_transporter-like_ATP-bd"/>
</dbReference>
<dbReference type="Proteomes" id="UP000821853">
    <property type="component" value="Chromosome 4"/>
</dbReference>
<dbReference type="Gene3D" id="3.40.50.300">
    <property type="entry name" value="P-loop containing nucleotide triphosphate hydrolases"/>
    <property type="match status" value="1"/>
</dbReference>
<comment type="subcellular location">
    <subcellularLocation>
        <location evidence="1">Membrane</location>
        <topology evidence="1">Multi-pass membrane protein</topology>
    </subcellularLocation>
</comment>
<dbReference type="InterPro" id="IPR003593">
    <property type="entry name" value="AAA+_ATPase"/>
</dbReference>
<comment type="caution">
    <text evidence="10">The sequence shown here is derived from an EMBL/GenBank/DDBJ whole genome shotgun (WGS) entry which is preliminary data.</text>
</comment>
<gene>
    <name evidence="10" type="ORF">HPB48_018375</name>
</gene>
<keyword evidence="2 8" id="KW-0812">Transmembrane</keyword>
<dbReference type="SMART" id="SM00382">
    <property type="entry name" value="AAA"/>
    <property type="match status" value="1"/>
</dbReference>
<dbReference type="GO" id="GO:0005524">
    <property type="term" value="F:ATP binding"/>
    <property type="evidence" value="ECO:0007669"/>
    <property type="project" value="UniProtKB-KW"/>
</dbReference>
<dbReference type="InterPro" id="IPR013525">
    <property type="entry name" value="ABC2_TM"/>
</dbReference>
<proteinExistence type="predicted"/>
<keyword evidence="5 8" id="KW-1133">Transmembrane helix</keyword>
<feature type="transmembrane region" description="Helical" evidence="8">
    <location>
        <begin position="412"/>
        <end position="436"/>
    </location>
</feature>
<dbReference type="EMBL" id="JABSTR010000006">
    <property type="protein sequence ID" value="KAH9373322.1"/>
    <property type="molecule type" value="Genomic_DNA"/>
</dbReference>
<feature type="transmembrane region" description="Helical" evidence="8">
    <location>
        <begin position="333"/>
        <end position="357"/>
    </location>
</feature>
<feature type="domain" description="ABC transporter" evidence="9">
    <location>
        <begin position="597"/>
        <end position="870"/>
    </location>
</feature>
<dbReference type="PANTHER" id="PTHR19229:SF250">
    <property type="entry name" value="ABC TRANSPORTER DOMAIN-CONTAINING PROTEIN-RELATED"/>
    <property type="match status" value="1"/>
</dbReference>
<dbReference type="AlphaFoldDB" id="A0A9J6GD66"/>
<dbReference type="PANTHER" id="PTHR19229">
    <property type="entry name" value="ATP-BINDING CASSETTE TRANSPORTER SUBFAMILY A ABCA"/>
    <property type="match status" value="1"/>
</dbReference>
<evidence type="ECO:0000256" key="2">
    <source>
        <dbReference type="ARBA" id="ARBA00022692"/>
    </source>
</evidence>
<dbReference type="CDD" id="cd03263">
    <property type="entry name" value="ABC_subfamily_A"/>
    <property type="match status" value="1"/>
</dbReference>
<evidence type="ECO:0000256" key="3">
    <source>
        <dbReference type="ARBA" id="ARBA00022741"/>
    </source>
</evidence>
<dbReference type="SUPFAM" id="SSF52540">
    <property type="entry name" value="P-loop containing nucleoside triphosphate hydrolases"/>
    <property type="match status" value="1"/>
</dbReference>
<feature type="transmembrane region" description="Helical" evidence="8">
    <location>
        <begin position="377"/>
        <end position="400"/>
    </location>
</feature>
<evidence type="ECO:0000259" key="9">
    <source>
        <dbReference type="PROSITE" id="PS50893"/>
    </source>
</evidence>
<feature type="region of interest" description="Disordered" evidence="7">
    <location>
        <begin position="952"/>
        <end position="1023"/>
    </location>
</feature>
<sequence>MGALAPVVARTSAISSKAFVGARAAAPAAAAPKIDVDAAARQQQQRDTARAFLWTKQLYILLWKNVYLKRLCRHYLTLVLEIAFLVALLMGIQEDAVVREPLVRRADTVYEDTTAVHFWNTQKDQAHITKVYYYPENDYVRLLTTTAMKALNVSAVVGLRSEQQLLKAAGETANSSGPVASLALHYKGKFLNDTHGKPVSLHVVLYAGRLPFDVQGNYRQRLVAQPEGPSAEEHFPEMHTLLPVMGVLQRTHLQLQARRFNYSHWLDLGTAVRLRRFPFPTYIEQRDTKNYALVLTRFCIGMLIPFSVLVARVTDERATGGKEMLRLVGVNDWVYWASHYLSSLFVHLGIVALMLLIMCVKRNDEGRAFIQFSDPLLLFWILMCFHSSCVLHGLTLSMFFARPHSAVAGAMLYWTFSCVMPFLMFEQAGGQGYYYIKRKDKLMTSIFPAMSLHWSFRVLERFEKFVDHGANWVNFNDRAETPDNVTLAEIVMIGLLFDCFLGRRHLVHGQRVSPRARHPQAFPVPFSVKPSEPPHFCFGMAAFISVLSGELGAAQAHPAVGRSAQVSYWIPSISFAEQPQMTLEEMLNFEEEPADLMTTIEIVRACKDYDGVTAVEDVSLRIFENQITVLLGHNGAGKTTLLNLITGEAATSSAHGLGKQSLVDSDPRHIIRFNIRVWEPQAPTAAVVDAKSSSGRVLVGGYDTRTSTRDARDSIGYCAQDNIFFDDMTVEEHLMFFAIVKGVPLKKARLEVVTLLHETSLYEHRSVMVMDLSLGLQRRLCAALAIVATPKVVILDEPTTNMDPDGRREMWELLLKLKRTTAVLLTTQHLDEADVLGDRIAIMANGRIRCAGSPTFLKHRFSTGYHLLITKLPKCNVPAIETLMRKFAPKARLQTNSDNEAVFVLGQILGTRLLIKMFKELEDKTTELGIESVGVTVTSLEDVLIRVGEEHHIHRHHRHPDADVKSAASRDVSKLEQSKNTAKDAKSSSTVKGPKRAETKRSTDRITTVKGSTKDQDTSMNEHLLTPSDTLVRAISSATSNEATFCARVRAIVTKRAIYTWRQKMPLFSWLLPPFLLFLLFTLENLGQSGLTSAVEHAGDAITYTFPGLIGRSEVDTEQGFIDHYLYPLLPKQYFEVQPIEPNMDVVEKLLTIAKETLYAYVFNKHFVIHMTKAGGYVLRVLCGGRQCGTFAHALRVNNSWFIYLQSKC</sequence>
<reference evidence="10 11" key="1">
    <citation type="journal article" date="2020" name="Cell">
        <title>Large-Scale Comparative Analyses of Tick Genomes Elucidate Their Genetic Diversity and Vector Capacities.</title>
        <authorList>
            <consortium name="Tick Genome and Microbiome Consortium (TIGMIC)"/>
            <person name="Jia N."/>
            <person name="Wang J."/>
            <person name="Shi W."/>
            <person name="Du L."/>
            <person name="Sun Y."/>
            <person name="Zhan W."/>
            <person name="Jiang J.F."/>
            <person name="Wang Q."/>
            <person name="Zhang B."/>
            <person name="Ji P."/>
            <person name="Bell-Sakyi L."/>
            <person name="Cui X.M."/>
            <person name="Yuan T.T."/>
            <person name="Jiang B.G."/>
            <person name="Yang W.F."/>
            <person name="Lam T.T."/>
            <person name="Chang Q.C."/>
            <person name="Ding S.J."/>
            <person name="Wang X.J."/>
            <person name="Zhu J.G."/>
            <person name="Ruan X.D."/>
            <person name="Zhao L."/>
            <person name="Wei J.T."/>
            <person name="Ye R.Z."/>
            <person name="Que T.C."/>
            <person name="Du C.H."/>
            <person name="Zhou Y.H."/>
            <person name="Cheng J.X."/>
            <person name="Dai P.F."/>
            <person name="Guo W.B."/>
            <person name="Han X.H."/>
            <person name="Huang E.J."/>
            <person name="Li L.F."/>
            <person name="Wei W."/>
            <person name="Gao Y.C."/>
            <person name="Liu J.Z."/>
            <person name="Shao H.Z."/>
            <person name="Wang X."/>
            <person name="Wang C.C."/>
            <person name="Yang T.C."/>
            <person name="Huo Q.B."/>
            <person name="Li W."/>
            <person name="Chen H.Y."/>
            <person name="Chen S.E."/>
            <person name="Zhou L.G."/>
            <person name="Ni X.B."/>
            <person name="Tian J.H."/>
            <person name="Sheng Y."/>
            <person name="Liu T."/>
            <person name="Pan Y.S."/>
            <person name="Xia L.Y."/>
            <person name="Li J."/>
            <person name="Zhao F."/>
            <person name="Cao W.C."/>
        </authorList>
    </citation>
    <scope>NUCLEOTIDE SEQUENCE [LARGE SCALE GENOMIC DNA]</scope>
    <source>
        <strain evidence="10">HaeL-2018</strain>
    </source>
</reference>
<keyword evidence="11" id="KW-1185">Reference proteome</keyword>
<keyword evidence="4" id="KW-0067">ATP-binding</keyword>
<dbReference type="PROSITE" id="PS50893">
    <property type="entry name" value="ABC_TRANSPORTER_2"/>
    <property type="match status" value="1"/>
</dbReference>
<evidence type="ECO:0000313" key="11">
    <source>
        <dbReference type="Proteomes" id="UP000821853"/>
    </source>
</evidence>
<name>A0A9J6GD66_HAELO</name>
<dbReference type="GO" id="GO:0016020">
    <property type="term" value="C:membrane"/>
    <property type="evidence" value="ECO:0007669"/>
    <property type="project" value="UniProtKB-SubCell"/>
</dbReference>
<feature type="transmembrane region" description="Helical" evidence="8">
    <location>
        <begin position="291"/>
        <end position="313"/>
    </location>
</feature>
<evidence type="ECO:0000256" key="6">
    <source>
        <dbReference type="ARBA" id="ARBA00023136"/>
    </source>
</evidence>